<dbReference type="AlphaFoldDB" id="A0A4S4EN33"/>
<dbReference type="GO" id="GO:0000124">
    <property type="term" value="C:SAGA complex"/>
    <property type="evidence" value="ECO:0007669"/>
    <property type="project" value="TreeGrafter"/>
</dbReference>
<dbReference type="PANTHER" id="PTHR21277">
    <property type="entry name" value="TRANSCRIPTIONAL ADAPTER 1"/>
    <property type="match status" value="1"/>
</dbReference>
<evidence type="ECO:0000313" key="3">
    <source>
        <dbReference type="Proteomes" id="UP000306102"/>
    </source>
</evidence>
<dbReference type="InterPro" id="IPR024738">
    <property type="entry name" value="Hfi1/Tada1"/>
</dbReference>
<dbReference type="STRING" id="542762.A0A4S4EN33"/>
<proteinExistence type="predicted"/>
<dbReference type="GO" id="GO:0006357">
    <property type="term" value="P:regulation of transcription by RNA polymerase II"/>
    <property type="evidence" value="ECO:0007669"/>
    <property type="project" value="TreeGrafter"/>
</dbReference>
<dbReference type="Pfam" id="PF12767">
    <property type="entry name" value="SAGA-Tad1"/>
    <property type="match status" value="1"/>
</dbReference>
<organism evidence="2 3">
    <name type="scientific">Camellia sinensis var. sinensis</name>
    <name type="common">China tea</name>
    <dbReference type="NCBI Taxonomy" id="542762"/>
    <lineage>
        <taxon>Eukaryota</taxon>
        <taxon>Viridiplantae</taxon>
        <taxon>Streptophyta</taxon>
        <taxon>Embryophyta</taxon>
        <taxon>Tracheophyta</taxon>
        <taxon>Spermatophyta</taxon>
        <taxon>Magnoliopsida</taxon>
        <taxon>eudicotyledons</taxon>
        <taxon>Gunneridae</taxon>
        <taxon>Pentapetalae</taxon>
        <taxon>asterids</taxon>
        <taxon>Ericales</taxon>
        <taxon>Theaceae</taxon>
        <taxon>Camellia</taxon>
    </lineage>
</organism>
<accession>A0A4S4EN33</accession>
<reference evidence="2 3" key="1">
    <citation type="journal article" date="2018" name="Proc. Natl. Acad. Sci. U.S.A.">
        <title>Draft genome sequence of Camellia sinensis var. sinensis provides insights into the evolution of the tea genome and tea quality.</title>
        <authorList>
            <person name="Wei C."/>
            <person name="Yang H."/>
            <person name="Wang S."/>
            <person name="Zhao J."/>
            <person name="Liu C."/>
            <person name="Gao L."/>
            <person name="Xia E."/>
            <person name="Lu Y."/>
            <person name="Tai Y."/>
            <person name="She G."/>
            <person name="Sun J."/>
            <person name="Cao H."/>
            <person name="Tong W."/>
            <person name="Gao Q."/>
            <person name="Li Y."/>
            <person name="Deng W."/>
            <person name="Jiang X."/>
            <person name="Wang W."/>
            <person name="Chen Q."/>
            <person name="Zhang S."/>
            <person name="Li H."/>
            <person name="Wu J."/>
            <person name="Wang P."/>
            <person name="Li P."/>
            <person name="Shi C."/>
            <person name="Zheng F."/>
            <person name="Jian J."/>
            <person name="Huang B."/>
            <person name="Shan D."/>
            <person name="Shi M."/>
            <person name="Fang C."/>
            <person name="Yue Y."/>
            <person name="Li F."/>
            <person name="Li D."/>
            <person name="Wei S."/>
            <person name="Han B."/>
            <person name="Jiang C."/>
            <person name="Yin Y."/>
            <person name="Xia T."/>
            <person name="Zhang Z."/>
            <person name="Bennetzen J.L."/>
            <person name="Zhao S."/>
            <person name="Wan X."/>
        </authorList>
    </citation>
    <scope>NUCLEOTIDE SEQUENCE [LARGE SCALE GENOMIC DNA]</scope>
    <source>
        <strain evidence="3">cv. Shuchazao</strain>
        <tissue evidence="2">Leaf</tissue>
    </source>
</reference>
<keyword evidence="3" id="KW-1185">Reference proteome</keyword>
<protein>
    <recommendedName>
        <fullName evidence="4">Transcriptional coactivator Hfi1/Transcriptional adapter 1</fullName>
    </recommendedName>
</protein>
<dbReference type="Proteomes" id="UP000306102">
    <property type="component" value="Unassembled WGS sequence"/>
</dbReference>
<dbReference type="PANTHER" id="PTHR21277:SF29">
    <property type="entry name" value="TRANSCRIPTIONAL REGULATOR OF RNA POLII, SAGA, SUBUNIT"/>
    <property type="match status" value="1"/>
</dbReference>
<dbReference type="EMBL" id="SDRB02003248">
    <property type="protein sequence ID" value="THG18083.1"/>
    <property type="molecule type" value="Genomic_DNA"/>
</dbReference>
<evidence type="ECO:0008006" key="4">
    <source>
        <dbReference type="Google" id="ProtNLM"/>
    </source>
</evidence>
<evidence type="ECO:0000313" key="2">
    <source>
        <dbReference type="EMBL" id="THG18083.1"/>
    </source>
</evidence>
<feature type="compositionally biased region" description="Basic and acidic residues" evidence="1">
    <location>
        <begin position="133"/>
        <end position="143"/>
    </location>
</feature>
<feature type="region of interest" description="Disordered" evidence="1">
    <location>
        <begin position="122"/>
        <end position="155"/>
    </location>
</feature>
<name>A0A4S4EN33_CAMSN</name>
<sequence length="365" mass="40908">MVVRDSKIKMPVHRHPSRVDTIELKFEIERKLGHEISEKYFHLLNRYLSLKISKSEFDKHCIGTIGRENICLHNRLLRGIIKNACVAKTPPPKESKTGCSLNVKVPNGYQRSNLQSLCRDVFPQSPRKGRTPNLRDRKFKDRPSPLGPHGKIHSIGCEDSVPKIQEQQSATEMLSLGSRPPPEVTSVEEGEEVEQASGIPSTYCRSPVTAPLGISVIGKGTRKVLRNGSATSFYIDSCLNSGELPNTSSLKTILEQKLETESLKISTDCVNLLNNGLDVHLKRLIKPCLELASSRLGNMHTSEVNNQVVFGLNGMRPMRYVQKPNRPVFASLLDFQVAMESNPRRFGEDWPVQLEKVCLFASDEE</sequence>
<gene>
    <name evidence="2" type="ORF">TEA_024548</name>
</gene>
<dbReference type="GO" id="GO:0003713">
    <property type="term" value="F:transcription coactivator activity"/>
    <property type="evidence" value="ECO:0007669"/>
    <property type="project" value="TreeGrafter"/>
</dbReference>
<evidence type="ECO:0000256" key="1">
    <source>
        <dbReference type="SAM" id="MobiDB-lite"/>
    </source>
</evidence>
<comment type="caution">
    <text evidence="2">The sequence shown here is derived from an EMBL/GenBank/DDBJ whole genome shotgun (WGS) entry which is preliminary data.</text>
</comment>